<protein>
    <recommendedName>
        <fullName evidence="4">F-box domain-containing protein</fullName>
    </recommendedName>
</protein>
<feature type="compositionally biased region" description="Polar residues" evidence="1">
    <location>
        <begin position="9"/>
        <end position="18"/>
    </location>
</feature>
<evidence type="ECO:0000313" key="2">
    <source>
        <dbReference type="EMBL" id="KAJ7675548.1"/>
    </source>
</evidence>
<sequence length="476" mass="53646">MADFDGANSPDSAQNRCLNTYPPLPALPSRLLSTNDPPSDDEAAAIRDIRDAAHTRISDLDASIATLKGILESLETTRKAAAKYLHLCRSTLSIRCLPEDVLCEIFSHAVRCTQRSQRCTMDKSPWLLGRVCSRWRAISILHSALWANIDSELPARIRAVHLERSNACGLKVRLLNHDIEAVDSIIACSSRWETVDLRSKYLPIMLPILDRVRGRVPMLRELAYIGDSSSAFEIAPKLFSVAIYGDATLDLPWAQLTRLRQPILNVDGPVYNHLASAYNLVELSLTSRVDYPSTISAHELPHRMMKLPFLRALFIDDGVFLELFVLPALEDIFISSKTLHLSSLIERSGCSLRRFTTVEYHIRFETLRSILERTPRLRELRLGRIYDTDSLIRYLTISPTSDPACPTPCTLLRSISMCDITTERVCSLVAEMVESRFDNTTCARLSLLAFSFQCKHLNRVELAAQERLHTRGIDAQ</sequence>
<dbReference type="Proteomes" id="UP001221757">
    <property type="component" value="Unassembled WGS sequence"/>
</dbReference>
<name>A0AAD7GCA5_MYCRO</name>
<evidence type="ECO:0000256" key="1">
    <source>
        <dbReference type="SAM" id="MobiDB-lite"/>
    </source>
</evidence>
<evidence type="ECO:0000313" key="3">
    <source>
        <dbReference type="Proteomes" id="UP001221757"/>
    </source>
</evidence>
<keyword evidence="3" id="KW-1185">Reference proteome</keyword>
<reference evidence="2" key="1">
    <citation type="submission" date="2023-03" db="EMBL/GenBank/DDBJ databases">
        <title>Massive genome expansion in bonnet fungi (Mycena s.s.) driven by repeated elements and novel gene families across ecological guilds.</title>
        <authorList>
            <consortium name="Lawrence Berkeley National Laboratory"/>
            <person name="Harder C.B."/>
            <person name="Miyauchi S."/>
            <person name="Viragh M."/>
            <person name="Kuo A."/>
            <person name="Thoen E."/>
            <person name="Andreopoulos B."/>
            <person name="Lu D."/>
            <person name="Skrede I."/>
            <person name="Drula E."/>
            <person name="Henrissat B."/>
            <person name="Morin E."/>
            <person name="Kohler A."/>
            <person name="Barry K."/>
            <person name="LaButti K."/>
            <person name="Morin E."/>
            <person name="Salamov A."/>
            <person name="Lipzen A."/>
            <person name="Mereny Z."/>
            <person name="Hegedus B."/>
            <person name="Baldrian P."/>
            <person name="Stursova M."/>
            <person name="Weitz H."/>
            <person name="Taylor A."/>
            <person name="Grigoriev I.V."/>
            <person name="Nagy L.G."/>
            <person name="Martin F."/>
            <person name="Kauserud H."/>
        </authorList>
    </citation>
    <scope>NUCLEOTIDE SEQUENCE</scope>
    <source>
        <strain evidence="2">CBHHK067</strain>
    </source>
</reference>
<proteinExistence type="predicted"/>
<gene>
    <name evidence="2" type="ORF">B0H17DRAFT_1207586</name>
</gene>
<accession>A0AAD7GCA5</accession>
<feature type="region of interest" description="Disordered" evidence="1">
    <location>
        <begin position="1"/>
        <end position="22"/>
    </location>
</feature>
<dbReference type="AlphaFoldDB" id="A0AAD7GCA5"/>
<dbReference type="EMBL" id="JARKIE010000147">
    <property type="protein sequence ID" value="KAJ7675548.1"/>
    <property type="molecule type" value="Genomic_DNA"/>
</dbReference>
<dbReference type="Gene3D" id="1.20.1280.50">
    <property type="match status" value="1"/>
</dbReference>
<dbReference type="SUPFAM" id="SSF52047">
    <property type="entry name" value="RNI-like"/>
    <property type="match status" value="1"/>
</dbReference>
<comment type="caution">
    <text evidence="2">The sequence shown here is derived from an EMBL/GenBank/DDBJ whole genome shotgun (WGS) entry which is preliminary data.</text>
</comment>
<evidence type="ECO:0008006" key="4">
    <source>
        <dbReference type="Google" id="ProtNLM"/>
    </source>
</evidence>
<organism evidence="2 3">
    <name type="scientific">Mycena rosella</name>
    <name type="common">Pink bonnet</name>
    <name type="synonym">Agaricus rosellus</name>
    <dbReference type="NCBI Taxonomy" id="1033263"/>
    <lineage>
        <taxon>Eukaryota</taxon>
        <taxon>Fungi</taxon>
        <taxon>Dikarya</taxon>
        <taxon>Basidiomycota</taxon>
        <taxon>Agaricomycotina</taxon>
        <taxon>Agaricomycetes</taxon>
        <taxon>Agaricomycetidae</taxon>
        <taxon>Agaricales</taxon>
        <taxon>Marasmiineae</taxon>
        <taxon>Mycenaceae</taxon>
        <taxon>Mycena</taxon>
    </lineage>
</organism>